<reference evidence="2" key="1">
    <citation type="submission" date="2016-02" db="EMBL/GenBank/DDBJ databases">
        <authorList>
            <person name="liu f."/>
        </authorList>
    </citation>
    <scope>NUCLEOTIDE SEQUENCE [LARGE SCALE GENOMIC DNA]</scope>
</reference>
<proteinExistence type="predicted"/>
<keyword evidence="2" id="KW-1185">Reference proteome</keyword>
<dbReference type="AlphaFoldDB" id="A0A161KAD8"/>
<dbReference type="Proteomes" id="UP000182631">
    <property type="component" value="Unassembled WGS sequence"/>
</dbReference>
<dbReference type="EMBL" id="FITM01000107">
    <property type="protein sequence ID" value="CZB19418.1"/>
    <property type="molecule type" value="Genomic_DNA"/>
</dbReference>
<accession>A0A161KAD8</accession>
<organism evidence="1 2">
    <name type="scientific">Candidatus Synechococcus spongiarum</name>
    <dbReference type="NCBI Taxonomy" id="431041"/>
    <lineage>
        <taxon>Bacteria</taxon>
        <taxon>Bacillati</taxon>
        <taxon>Cyanobacteriota</taxon>
        <taxon>Cyanophyceae</taxon>
        <taxon>Synechococcales</taxon>
        <taxon>Synechococcaceae</taxon>
        <taxon>Synechococcus</taxon>
    </lineage>
</organism>
<evidence type="ECO:0000313" key="1">
    <source>
        <dbReference type="EMBL" id="CZB19418.1"/>
    </source>
</evidence>
<gene>
    <name evidence="1" type="ORF">FLM9_1009</name>
</gene>
<evidence type="ECO:0000313" key="2">
    <source>
        <dbReference type="Proteomes" id="UP000182631"/>
    </source>
</evidence>
<sequence>MPQLAFYGGFPQSGQQGCWPQRCSSRCRMQARGVGAKRWLMLTRFRALLSGQFYWSASLPSC</sequence>
<name>A0A161KAD8_9SYNE</name>
<protein>
    <submittedName>
        <fullName evidence="1">Uncharacterized protein</fullName>
    </submittedName>
</protein>